<keyword evidence="2" id="KW-0732">Signal</keyword>
<organism evidence="3 4">
    <name type="scientific">Eumeta variegata</name>
    <name type="common">Bagworm moth</name>
    <name type="synonym">Eumeta japonica</name>
    <dbReference type="NCBI Taxonomy" id="151549"/>
    <lineage>
        <taxon>Eukaryota</taxon>
        <taxon>Metazoa</taxon>
        <taxon>Ecdysozoa</taxon>
        <taxon>Arthropoda</taxon>
        <taxon>Hexapoda</taxon>
        <taxon>Insecta</taxon>
        <taxon>Pterygota</taxon>
        <taxon>Neoptera</taxon>
        <taxon>Endopterygota</taxon>
        <taxon>Lepidoptera</taxon>
        <taxon>Glossata</taxon>
        <taxon>Ditrysia</taxon>
        <taxon>Tineoidea</taxon>
        <taxon>Psychidae</taxon>
        <taxon>Oiketicinae</taxon>
        <taxon>Eumeta</taxon>
    </lineage>
</organism>
<dbReference type="EMBL" id="BGZK01001069">
    <property type="protein sequence ID" value="GBP70330.1"/>
    <property type="molecule type" value="Genomic_DNA"/>
</dbReference>
<feature type="signal peptide" evidence="2">
    <location>
        <begin position="1"/>
        <end position="23"/>
    </location>
</feature>
<evidence type="ECO:0008006" key="5">
    <source>
        <dbReference type="Google" id="ProtNLM"/>
    </source>
</evidence>
<protein>
    <recommendedName>
        <fullName evidence="5">Secreted protein</fullName>
    </recommendedName>
</protein>
<evidence type="ECO:0000313" key="3">
    <source>
        <dbReference type="EMBL" id="GBP70330.1"/>
    </source>
</evidence>
<feature type="region of interest" description="Disordered" evidence="1">
    <location>
        <begin position="23"/>
        <end position="50"/>
    </location>
</feature>
<feature type="compositionally biased region" description="Basic and acidic residues" evidence="1">
    <location>
        <begin position="32"/>
        <end position="50"/>
    </location>
</feature>
<name>A0A4C1Y497_EUMVA</name>
<proteinExistence type="predicted"/>
<accession>A0A4C1Y497</accession>
<keyword evidence="4" id="KW-1185">Reference proteome</keyword>
<gene>
    <name evidence="3" type="ORF">EVAR_52349_1</name>
</gene>
<feature type="chain" id="PRO_5020036900" description="Secreted protein" evidence="2">
    <location>
        <begin position="24"/>
        <end position="73"/>
    </location>
</feature>
<sequence length="73" mass="8702">MWQIRKSYPLSFLLVLRETASEAASSVWAERTTSRQREEQSDEQREEHSVAEALHRWQGSRRLKFEFAAYTEL</sequence>
<reference evidence="3 4" key="1">
    <citation type="journal article" date="2019" name="Commun. Biol.">
        <title>The bagworm genome reveals a unique fibroin gene that provides high tensile strength.</title>
        <authorList>
            <person name="Kono N."/>
            <person name="Nakamura H."/>
            <person name="Ohtoshi R."/>
            <person name="Tomita M."/>
            <person name="Numata K."/>
            <person name="Arakawa K."/>
        </authorList>
    </citation>
    <scope>NUCLEOTIDE SEQUENCE [LARGE SCALE GENOMIC DNA]</scope>
</reference>
<evidence type="ECO:0000256" key="2">
    <source>
        <dbReference type="SAM" id="SignalP"/>
    </source>
</evidence>
<evidence type="ECO:0000313" key="4">
    <source>
        <dbReference type="Proteomes" id="UP000299102"/>
    </source>
</evidence>
<dbReference type="Proteomes" id="UP000299102">
    <property type="component" value="Unassembled WGS sequence"/>
</dbReference>
<evidence type="ECO:0000256" key="1">
    <source>
        <dbReference type="SAM" id="MobiDB-lite"/>
    </source>
</evidence>
<dbReference type="AlphaFoldDB" id="A0A4C1Y497"/>
<comment type="caution">
    <text evidence="3">The sequence shown here is derived from an EMBL/GenBank/DDBJ whole genome shotgun (WGS) entry which is preliminary data.</text>
</comment>